<evidence type="ECO:0000313" key="3">
    <source>
        <dbReference type="EMBL" id="OFD70492.1"/>
    </source>
</evidence>
<accession>A0A1E8AYV1</accession>
<dbReference type="EMBL" id="LXLT01000083">
    <property type="protein sequence ID" value="OFD70492.1"/>
    <property type="molecule type" value="Genomic_DNA"/>
</dbReference>
<keyword evidence="2" id="KW-1133">Transmembrane helix</keyword>
<evidence type="ECO:0000256" key="2">
    <source>
        <dbReference type="SAM" id="Phobius"/>
    </source>
</evidence>
<dbReference type="Proteomes" id="UP000175706">
    <property type="component" value="Unassembled WGS sequence"/>
</dbReference>
<dbReference type="RefSeq" id="WP_070144475.1">
    <property type="nucleotide sequence ID" value="NZ_LXLT01000083.1"/>
</dbReference>
<dbReference type="AlphaFoldDB" id="A0A1E8AYV1"/>
<dbReference type="PATRIC" id="fig|86662.25.peg.5746"/>
<evidence type="ECO:0008006" key="4">
    <source>
        <dbReference type="Google" id="ProtNLM"/>
    </source>
</evidence>
<feature type="coiled-coil region" evidence="1">
    <location>
        <begin position="77"/>
        <end position="157"/>
    </location>
</feature>
<sequence length="271" mass="30607">MKLTLFTISNEQIKEQLSKLQTKVESLETVKDVQDKIISAKDSQITFLQGEISSITSWLSIASAVIIALASAAFIYIKLLENKAKKKIEEAENTLQLVTDKLGDIETARQQTETNLTESDTKIEQLNSLIAESNNIATIAQEKIDKLEEKHAELYNLATTTTANQKVDMSIRQINIMLELSKHIIDTIDDNIPNLLALTEEQISVVNRTRRRYMDILDSYRILSMNFNSGVKNGSNFNLQNISDGVDRLMIKSNELYSGCLDLREDLNLYS</sequence>
<evidence type="ECO:0000256" key="1">
    <source>
        <dbReference type="SAM" id="Coils"/>
    </source>
</evidence>
<keyword evidence="2" id="KW-0812">Transmembrane</keyword>
<keyword evidence="1" id="KW-0175">Coiled coil</keyword>
<organism evidence="3">
    <name type="scientific">Bacillus mycoides</name>
    <dbReference type="NCBI Taxonomy" id="1405"/>
    <lineage>
        <taxon>Bacteria</taxon>
        <taxon>Bacillati</taxon>
        <taxon>Bacillota</taxon>
        <taxon>Bacilli</taxon>
        <taxon>Bacillales</taxon>
        <taxon>Bacillaceae</taxon>
        <taxon>Bacillus</taxon>
        <taxon>Bacillus cereus group</taxon>
    </lineage>
</organism>
<gene>
    <name evidence="3" type="ORF">BWGOE8_55860</name>
</gene>
<reference evidence="3" key="1">
    <citation type="submission" date="2016-05" db="EMBL/GenBank/DDBJ databases">
        <title>Bacillus thuringiensis and Bacillus weihenstephanensis as novel biocontrol agents of wilt causing Verticillium species.</title>
        <authorList>
            <person name="Hollensteiner J."/>
            <person name="Wemheuer F."/>
            <person name="Harting R."/>
            <person name="Kolarzyk A."/>
            <person name="Diaz-Valerio S."/>
            <person name="Poehlein A."/>
            <person name="Brzuszkiewicz E."/>
            <person name="Nesemann K."/>
            <person name="Braus-Stromeyer S."/>
            <person name="Braus G."/>
            <person name="Daniel R."/>
            <person name="Liesegang H."/>
        </authorList>
    </citation>
    <scope>NUCLEOTIDE SEQUENCE [LARGE SCALE GENOMIC DNA]</scope>
    <source>
        <strain evidence="3">GOE8</strain>
    </source>
</reference>
<protein>
    <recommendedName>
        <fullName evidence="4">SpbB protein</fullName>
    </recommendedName>
</protein>
<feature type="transmembrane region" description="Helical" evidence="2">
    <location>
        <begin position="55"/>
        <end position="77"/>
    </location>
</feature>
<comment type="caution">
    <text evidence="3">The sequence shown here is derived from an EMBL/GenBank/DDBJ whole genome shotgun (WGS) entry which is preliminary data.</text>
</comment>
<keyword evidence="2" id="KW-0472">Membrane</keyword>
<proteinExistence type="predicted"/>
<name>A0A1E8AYV1_BACMY</name>